<dbReference type="PIRSF" id="PIRSF012641">
    <property type="entry name" value="UCP012641"/>
    <property type="match status" value="1"/>
</dbReference>
<dbReference type="AlphaFoldDB" id="A0A9J6PM88"/>
<evidence type="ECO:0000259" key="1">
    <source>
        <dbReference type="Pfam" id="PF10005"/>
    </source>
</evidence>
<keyword evidence="3" id="KW-1185">Reference proteome</keyword>
<name>A0A9J6PM88_9PROT</name>
<gene>
    <name evidence="2" type="ORF">NJQ99_15285</name>
</gene>
<dbReference type="EMBL" id="JAMZFT010000004">
    <property type="protein sequence ID" value="MCP1337783.1"/>
    <property type="molecule type" value="Genomic_DNA"/>
</dbReference>
<evidence type="ECO:0000313" key="2">
    <source>
        <dbReference type="EMBL" id="MCP1337783.1"/>
    </source>
</evidence>
<comment type="caution">
    <text evidence="2">The sequence shown here is derived from an EMBL/GenBank/DDBJ whole genome shotgun (WGS) entry which is preliminary data.</text>
</comment>
<reference evidence="2" key="1">
    <citation type="submission" date="2022-06" db="EMBL/GenBank/DDBJ databases">
        <title>Isolation and Genomics of Futiania mangrovii gen. nov., sp. nov., a Rare and Metabolically-versatile member in the Class Alphaproteobacteria.</title>
        <authorList>
            <person name="Liu L."/>
            <person name="Huang W.-C."/>
            <person name="Pan J."/>
            <person name="Li J."/>
            <person name="Huang Y."/>
            <person name="Du H."/>
            <person name="Liu Y."/>
            <person name="Li M."/>
        </authorList>
    </citation>
    <scope>NUCLEOTIDE SEQUENCE</scope>
    <source>
        <strain evidence="2">FT118</strain>
    </source>
</reference>
<dbReference type="Gene3D" id="3.40.390.70">
    <property type="match status" value="1"/>
</dbReference>
<dbReference type="Pfam" id="PF15887">
    <property type="entry name" value="Peptidase_Mx"/>
    <property type="match status" value="1"/>
</dbReference>
<proteinExistence type="predicted"/>
<dbReference type="Pfam" id="PF10005">
    <property type="entry name" value="Zn_ribbon_DZR_6"/>
    <property type="match status" value="1"/>
</dbReference>
<sequence>MKLFECQHCGQLLYFENTRCERCGHVLGYLADRSALSALTPEGGGRWRALAFPGEEFRFCANAIHDVCNWLVLADGPDAFCRACRLNRTIPDLGVPAHLLLWQRLEAAKHRLVYGLLRLKLPVTSRFEDPGSGLVFDFLAGSSGAFQEGPQVMTGHREGVITIDIAEADDAERERHRQDMAEPFRTLLGHFRHEVGHHYWDRLVRDSVWHDAFREMFGDERANYAEALAAHYANGPRPDWQERFISGYAGSHPWEDFAETWAHYLHIVDTLETAAAFGMCVRPATGRHPVIVMEIDFDPCRQRDFDALISAWLPLTYAVNSLNHSMGQPDLYPFVLAPAVMGKLRFIHGLIHGPEVLKEYS</sequence>
<dbReference type="InterPro" id="IPR011201">
    <property type="entry name" value="Zinc-ribbon_6_bact"/>
</dbReference>
<protein>
    <submittedName>
        <fullName evidence="2">Zinc-binding peptidase</fullName>
    </submittedName>
</protein>
<dbReference type="RefSeq" id="WP_269333746.1">
    <property type="nucleotide sequence ID" value="NZ_JAMZFT010000004.1"/>
</dbReference>
<accession>A0A9J6PM88</accession>
<dbReference type="Proteomes" id="UP001055804">
    <property type="component" value="Unassembled WGS sequence"/>
</dbReference>
<dbReference type="InterPro" id="IPR031321">
    <property type="entry name" value="UCP012641"/>
</dbReference>
<organism evidence="2 3">
    <name type="scientific">Futiania mangrovi</name>
    <dbReference type="NCBI Taxonomy" id="2959716"/>
    <lineage>
        <taxon>Bacteria</taxon>
        <taxon>Pseudomonadati</taxon>
        <taxon>Pseudomonadota</taxon>
        <taxon>Alphaproteobacteria</taxon>
        <taxon>Futianiales</taxon>
        <taxon>Futianiaceae</taxon>
        <taxon>Futiania</taxon>
    </lineage>
</organism>
<feature type="domain" description="Zinc-ribbon" evidence="1">
    <location>
        <begin position="3"/>
        <end position="93"/>
    </location>
</feature>
<evidence type="ECO:0000313" key="3">
    <source>
        <dbReference type="Proteomes" id="UP001055804"/>
    </source>
</evidence>